<accession>A0A806KKE7</accession>
<reference evidence="2" key="1">
    <citation type="submission" date="2012-03" db="EMBL/GenBank/DDBJ databases">
        <title>Functional metagenomics reveals considerable lignocellulase gene clusters in the gut microbiome of a wood-feeding higher termite.</title>
        <authorList>
            <person name="Liu N."/>
        </authorList>
    </citation>
    <scope>NUCLEOTIDE SEQUENCE</scope>
</reference>
<dbReference type="EMBL" id="JQ844237">
    <property type="protein sequence ID" value="AGS53580.1"/>
    <property type="molecule type" value="Genomic_DNA"/>
</dbReference>
<evidence type="ECO:0000313" key="2">
    <source>
        <dbReference type="EMBL" id="AGS53580.1"/>
    </source>
</evidence>
<organism evidence="2">
    <name type="scientific">uncultured bacterium contig00070</name>
    <dbReference type="NCBI Taxonomy" id="1181551"/>
    <lineage>
        <taxon>Bacteria</taxon>
        <taxon>environmental samples</taxon>
    </lineage>
</organism>
<proteinExistence type="predicted"/>
<protein>
    <submittedName>
        <fullName evidence="2">Uncharacterized protein</fullName>
    </submittedName>
</protein>
<sequence>MSPPPPSANSPTEPADASKLIKKTLAGKHKTPNQLCNRVAGTPETSNQSKTRRKRYENQ</sequence>
<dbReference type="AlphaFoldDB" id="A0A806KKE7"/>
<evidence type="ECO:0000256" key="1">
    <source>
        <dbReference type="SAM" id="MobiDB-lite"/>
    </source>
</evidence>
<feature type="region of interest" description="Disordered" evidence="1">
    <location>
        <begin position="25"/>
        <end position="59"/>
    </location>
</feature>
<feature type="compositionally biased region" description="Basic residues" evidence="1">
    <location>
        <begin position="50"/>
        <end position="59"/>
    </location>
</feature>
<name>A0A806KKE7_9BACT</name>